<reference evidence="1" key="2">
    <citation type="submission" date="2022-06" db="UniProtKB">
        <authorList>
            <consortium name="EnsemblMetazoa"/>
        </authorList>
    </citation>
    <scope>IDENTIFICATION</scope>
    <source>
        <strain evidence="1">PS312</strain>
    </source>
</reference>
<proteinExistence type="predicted"/>
<dbReference type="OrthoDB" id="5858638at2759"/>
<dbReference type="AlphaFoldDB" id="A0A2A6CYY3"/>
<name>A0A2A6CYY3_PRIPA</name>
<reference evidence="2" key="1">
    <citation type="journal article" date="2008" name="Nat. Genet.">
        <title>The Pristionchus pacificus genome provides a unique perspective on nematode lifestyle and parasitism.</title>
        <authorList>
            <person name="Dieterich C."/>
            <person name="Clifton S.W."/>
            <person name="Schuster L.N."/>
            <person name="Chinwalla A."/>
            <person name="Delehaunty K."/>
            <person name="Dinkelacker I."/>
            <person name="Fulton L."/>
            <person name="Fulton R."/>
            <person name="Godfrey J."/>
            <person name="Minx P."/>
            <person name="Mitreva M."/>
            <person name="Roeseler W."/>
            <person name="Tian H."/>
            <person name="Witte H."/>
            <person name="Yang S.P."/>
            <person name="Wilson R.K."/>
            <person name="Sommer R.J."/>
        </authorList>
    </citation>
    <scope>NUCLEOTIDE SEQUENCE [LARGE SCALE GENOMIC DNA]</scope>
    <source>
        <strain evidence="2">PS312</strain>
    </source>
</reference>
<evidence type="ECO:0000313" key="1">
    <source>
        <dbReference type="EnsemblMetazoa" id="PPA23860.1"/>
    </source>
</evidence>
<dbReference type="EnsemblMetazoa" id="PPA23860.1">
    <property type="protein sequence ID" value="PPA23860.1"/>
    <property type="gene ID" value="WBGene00113414"/>
</dbReference>
<gene>
    <name evidence="1" type="primary">WBGene00113414</name>
</gene>
<protein>
    <submittedName>
        <fullName evidence="1">BTB domain-containing protein</fullName>
    </submittedName>
</protein>
<dbReference type="PANTHER" id="PTHR22744:SF17">
    <property type="entry name" value="BTB DOMAIN-CONTAINING PROTEIN"/>
    <property type="match status" value="1"/>
</dbReference>
<dbReference type="Gene3D" id="3.30.710.10">
    <property type="entry name" value="Potassium Channel Kv1.1, Chain A"/>
    <property type="match status" value="1"/>
</dbReference>
<accession>A0A2A6CYY3</accession>
<dbReference type="CDD" id="cd18186">
    <property type="entry name" value="BTB_POZ_ZBTB_KLHL-like"/>
    <property type="match status" value="1"/>
</dbReference>
<dbReference type="InterPro" id="IPR011333">
    <property type="entry name" value="SKP1/BTB/POZ_sf"/>
</dbReference>
<dbReference type="SUPFAM" id="SSF54695">
    <property type="entry name" value="POZ domain"/>
    <property type="match status" value="1"/>
</dbReference>
<dbReference type="SMART" id="SM00225">
    <property type="entry name" value="BTB"/>
    <property type="match status" value="1"/>
</dbReference>
<organism evidence="1 2">
    <name type="scientific">Pristionchus pacificus</name>
    <name type="common">Parasitic nematode worm</name>
    <dbReference type="NCBI Taxonomy" id="54126"/>
    <lineage>
        <taxon>Eukaryota</taxon>
        <taxon>Metazoa</taxon>
        <taxon>Ecdysozoa</taxon>
        <taxon>Nematoda</taxon>
        <taxon>Chromadorea</taxon>
        <taxon>Rhabditida</taxon>
        <taxon>Rhabditina</taxon>
        <taxon>Diplogasteromorpha</taxon>
        <taxon>Diplogasteroidea</taxon>
        <taxon>Neodiplogasteridae</taxon>
        <taxon>Pristionchus</taxon>
    </lineage>
</organism>
<accession>A0A8R1YFA5</accession>
<dbReference type="InterPro" id="IPR000210">
    <property type="entry name" value="BTB/POZ_dom"/>
</dbReference>
<keyword evidence="2" id="KW-1185">Reference proteome</keyword>
<dbReference type="Pfam" id="PF00651">
    <property type="entry name" value="BTB"/>
    <property type="match status" value="1"/>
</dbReference>
<evidence type="ECO:0000313" key="2">
    <source>
        <dbReference type="Proteomes" id="UP000005239"/>
    </source>
</evidence>
<dbReference type="Proteomes" id="UP000005239">
    <property type="component" value="Unassembled WGS sequence"/>
</dbReference>
<sequence length="251" mass="28496">MNDTYNFFARNADTDVTFVVGDKKLFANRKYLSMTSPVFRAMFEGQFTEGNSQEVVIQDSNAKAFADFLSCIYPSFCKPNDQNFEALLHLADYYQVSIKDHFDVVRIDIRLCPVRDSNTLESNRREKEAKTSTTTPVKEEQKEEVAALKTALNKAVAKKKAAGLQMSSSSSSIYSTPYTTAPYTTTESSPMTSSAWQNRGVFNPYTIGHSAAPSQSSMMERILREEPDRFRYEYQFKIDLTQDTPISIVHR</sequence>
<dbReference type="PROSITE" id="PS50097">
    <property type="entry name" value="BTB"/>
    <property type="match status" value="1"/>
</dbReference>
<dbReference type="PANTHER" id="PTHR22744">
    <property type="entry name" value="HELIX LOOP HELIX PROTEIN 21-RELATED"/>
    <property type="match status" value="1"/>
</dbReference>